<dbReference type="EMBL" id="AP019860">
    <property type="protein sequence ID" value="BBM83299.1"/>
    <property type="molecule type" value="Genomic_DNA"/>
</dbReference>
<keyword evidence="2" id="KW-1185">Reference proteome</keyword>
<sequence>MHTALLASEYSMESANEFNGEMKRLEVRIKNGKQNLYLRSDGEFTIYRDAKPICYFRLEMDMGIESGEYLKKKFFAYHHYRSFSFFALEYQKY</sequence>
<name>A0A5S9IK07_UABAM</name>
<evidence type="ECO:0000313" key="1">
    <source>
        <dbReference type="EMBL" id="BBM83299.1"/>
    </source>
</evidence>
<dbReference type="RefSeq" id="WP_151967505.1">
    <property type="nucleotide sequence ID" value="NZ_AP019860.1"/>
</dbReference>
<dbReference type="Proteomes" id="UP000326354">
    <property type="component" value="Chromosome"/>
</dbReference>
<dbReference type="KEGG" id="uam:UABAM_01650"/>
<evidence type="ECO:0000313" key="2">
    <source>
        <dbReference type="Proteomes" id="UP000326354"/>
    </source>
</evidence>
<protein>
    <submittedName>
        <fullName evidence="1">Uncharacterized protein</fullName>
    </submittedName>
</protein>
<proteinExistence type="predicted"/>
<gene>
    <name evidence="1" type="ORF">UABAM_01650</name>
</gene>
<reference evidence="1 2" key="1">
    <citation type="submission" date="2019-08" db="EMBL/GenBank/DDBJ databases">
        <title>Complete genome sequence of Candidatus Uab amorphum.</title>
        <authorList>
            <person name="Shiratori T."/>
            <person name="Suzuki S."/>
            <person name="Kakizawa Y."/>
            <person name="Ishida K."/>
        </authorList>
    </citation>
    <scope>NUCLEOTIDE SEQUENCE [LARGE SCALE GENOMIC DNA]</scope>
    <source>
        <strain evidence="1 2">SRT547</strain>
    </source>
</reference>
<organism evidence="1 2">
    <name type="scientific">Uabimicrobium amorphum</name>
    <dbReference type="NCBI Taxonomy" id="2596890"/>
    <lineage>
        <taxon>Bacteria</taxon>
        <taxon>Pseudomonadati</taxon>
        <taxon>Planctomycetota</taxon>
        <taxon>Candidatus Uabimicrobiia</taxon>
        <taxon>Candidatus Uabimicrobiales</taxon>
        <taxon>Candidatus Uabimicrobiaceae</taxon>
        <taxon>Candidatus Uabimicrobium</taxon>
    </lineage>
</organism>
<dbReference type="AlphaFoldDB" id="A0A5S9IK07"/>
<accession>A0A5S9IK07</accession>